<dbReference type="GO" id="GO:0005886">
    <property type="term" value="C:plasma membrane"/>
    <property type="evidence" value="ECO:0007669"/>
    <property type="project" value="UniProtKB-SubCell"/>
</dbReference>
<evidence type="ECO:0000256" key="5">
    <source>
        <dbReference type="ARBA" id="ARBA00022989"/>
    </source>
</evidence>
<dbReference type="Proteomes" id="UP000037510">
    <property type="component" value="Unassembled WGS sequence"/>
</dbReference>
<reference evidence="12 13" key="1">
    <citation type="journal article" date="2015" name="Genome Biol. Evol.">
        <title>The genome of winter moth (Operophtera brumata) provides a genomic perspective on sexual dimorphism and phenology.</title>
        <authorList>
            <person name="Derks M.F."/>
            <person name="Smit S."/>
            <person name="Salis L."/>
            <person name="Schijlen E."/>
            <person name="Bossers A."/>
            <person name="Mateman C."/>
            <person name="Pijl A.S."/>
            <person name="de Ridder D."/>
            <person name="Groenen M.A."/>
            <person name="Visser M.E."/>
            <person name="Megens H.J."/>
        </authorList>
    </citation>
    <scope>NUCLEOTIDE SEQUENCE [LARGE SCALE GENOMIC DNA]</scope>
    <source>
        <strain evidence="12">WM2013NL</strain>
        <tissue evidence="12">Head and thorax</tissue>
    </source>
</reference>
<dbReference type="GO" id="GO:0007218">
    <property type="term" value="P:neuropeptide signaling pathway"/>
    <property type="evidence" value="ECO:0007669"/>
    <property type="project" value="TreeGrafter"/>
</dbReference>
<protein>
    <submittedName>
        <fullName evidence="12">ACP receptor</fullName>
    </submittedName>
</protein>
<comment type="similarity">
    <text evidence="2">Belongs to the G-protein coupled receptor 1 family.</text>
</comment>
<evidence type="ECO:0000256" key="7">
    <source>
        <dbReference type="ARBA" id="ARBA00023136"/>
    </source>
</evidence>
<evidence type="ECO:0000256" key="4">
    <source>
        <dbReference type="ARBA" id="ARBA00022692"/>
    </source>
</evidence>
<sequence>MLNSYDIDIDEEAVPSQIDQKFWDYFDVATSVSPNVTCCPEVVPRDQGAVLVTYGVLLVVGGVGNVAVLVALSRQRRRRSRVDLLMTHLALADVAVTCGVIPLEMGWKYTNEWLAGNALCKLLQAMRAFGLYLSSNVLVCISIDR</sequence>
<comment type="subcellular location">
    <subcellularLocation>
        <location evidence="1">Cell membrane</location>
        <topology evidence="1">Multi-pass membrane protein</topology>
    </subcellularLocation>
</comment>
<evidence type="ECO:0000256" key="1">
    <source>
        <dbReference type="ARBA" id="ARBA00004651"/>
    </source>
</evidence>
<dbReference type="InterPro" id="IPR000276">
    <property type="entry name" value="GPCR_Rhodpsn"/>
</dbReference>
<evidence type="ECO:0000256" key="6">
    <source>
        <dbReference type="ARBA" id="ARBA00023040"/>
    </source>
</evidence>
<dbReference type="PANTHER" id="PTHR24230:SF163">
    <property type="entry name" value="CORAZONIN RECEPTOR, ISOFORM B"/>
    <property type="match status" value="1"/>
</dbReference>
<gene>
    <name evidence="12" type="ORF">OBRU01_15155</name>
</gene>
<dbReference type="SUPFAM" id="SSF81321">
    <property type="entry name" value="Family A G protein-coupled receptor-like"/>
    <property type="match status" value="1"/>
</dbReference>
<dbReference type="InterPro" id="IPR017452">
    <property type="entry name" value="GPCR_Rhodpsn_7TM"/>
</dbReference>
<dbReference type="AlphaFoldDB" id="A0A0L7L5F7"/>
<evidence type="ECO:0000313" key="12">
    <source>
        <dbReference type="EMBL" id="KOB70529.1"/>
    </source>
</evidence>
<dbReference type="PRINTS" id="PR00237">
    <property type="entry name" value="GPCRRHODOPSN"/>
</dbReference>
<dbReference type="Pfam" id="PF00001">
    <property type="entry name" value="7tm_1"/>
    <property type="match status" value="1"/>
</dbReference>
<dbReference type="Gene3D" id="1.20.1070.10">
    <property type="entry name" value="Rhodopsin 7-helix transmembrane proteins"/>
    <property type="match status" value="1"/>
</dbReference>
<evidence type="ECO:0000259" key="11">
    <source>
        <dbReference type="PROSITE" id="PS50262"/>
    </source>
</evidence>
<accession>A0A0L7L5F7</accession>
<comment type="caution">
    <text evidence="12">The sequence shown here is derived from an EMBL/GenBank/DDBJ whole genome shotgun (WGS) entry which is preliminary data.</text>
</comment>
<dbReference type="PANTHER" id="PTHR24230">
    <property type="entry name" value="G-PROTEIN COUPLED RECEPTOR"/>
    <property type="match status" value="1"/>
</dbReference>
<keyword evidence="8 12" id="KW-0675">Receptor</keyword>
<evidence type="ECO:0000256" key="9">
    <source>
        <dbReference type="ARBA" id="ARBA00023224"/>
    </source>
</evidence>
<organism evidence="12 13">
    <name type="scientific">Operophtera brumata</name>
    <name type="common">Winter moth</name>
    <name type="synonym">Phalaena brumata</name>
    <dbReference type="NCBI Taxonomy" id="104452"/>
    <lineage>
        <taxon>Eukaryota</taxon>
        <taxon>Metazoa</taxon>
        <taxon>Ecdysozoa</taxon>
        <taxon>Arthropoda</taxon>
        <taxon>Hexapoda</taxon>
        <taxon>Insecta</taxon>
        <taxon>Pterygota</taxon>
        <taxon>Neoptera</taxon>
        <taxon>Endopterygota</taxon>
        <taxon>Lepidoptera</taxon>
        <taxon>Glossata</taxon>
        <taxon>Ditrysia</taxon>
        <taxon>Geometroidea</taxon>
        <taxon>Geometridae</taxon>
        <taxon>Larentiinae</taxon>
        <taxon>Operophtera</taxon>
    </lineage>
</organism>
<proteinExistence type="inferred from homology"/>
<feature type="transmembrane region" description="Helical" evidence="10">
    <location>
        <begin position="51"/>
        <end position="72"/>
    </location>
</feature>
<keyword evidence="5 10" id="KW-1133">Transmembrane helix</keyword>
<dbReference type="STRING" id="104452.A0A0L7L5F7"/>
<dbReference type="EMBL" id="JTDY01002893">
    <property type="protein sequence ID" value="KOB70529.1"/>
    <property type="molecule type" value="Genomic_DNA"/>
</dbReference>
<keyword evidence="3" id="KW-1003">Cell membrane</keyword>
<dbReference type="PROSITE" id="PS50262">
    <property type="entry name" value="G_PROTEIN_RECEP_F1_2"/>
    <property type="match status" value="1"/>
</dbReference>
<keyword evidence="7 10" id="KW-0472">Membrane</keyword>
<evidence type="ECO:0000256" key="8">
    <source>
        <dbReference type="ARBA" id="ARBA00023170"/>
    </source>
</evidence>
<evidence type="ECO:0000256" key="3">
    <source>
        <dbReference type="ARBA" id="ARBA00022475"/>
    </source>
</evidence>
<name>A0A0L7L5F7_OPEBR</name>
<evidence type="ECO:0000256" key="2">
    <source>
        <dbReference type="ARBA" id="ARBA00010663"/>
    </source>
</evidence>
<feature type="domain" description="G-protein coupled receptors family 1 profile" evidence="11">
    <location>
        <begin position="64"/>
        <end position="145"/>
    </location>
</feature>
<keyword evidence="6" id="KW-0297">G-protein coupled receptor</keyword>
<evidence type="ECO:0000313" key="13">
    <source>
        <dbReference type="Proteomes" id="UP000037510"/>
    </source>
</evidence>
<keyword evidence="9" id="KW-0807">Transducer</keyword>
<keyword evidence="4 10" id="KW-0812">Transmembrane</keyword>
<evidence type="ECO:0000256" key="10">
    <source>
        <dbReference type="SAM" id="Phobius"/>
    </source>
</evidence>
<dbReference type="GO" id="GO:0008528">
    <property type="term" value="F:G protein-coupled peptide receptor activity"/>
    <property type="evidence" value="ECO:0007669"/>
    <property type="project" value="TreeGrafter"/>
</dbReference>
<keyword evidence="13" id="KW-1185">Reference proteome</keyword>